<accession>A0A6P2PJR0</accession>
<evidence type="ECO:0000313" key="1">
    <source>
        <dbReference type="EMBL" id="VWC07844.1"/>
    </source>
</evidence>
<gene>
    <name evidence="1" type="ORF">BLA24064_05143</name>
</gene>
<evidence type="ECO:0000313" key="2">
    <source>
        <dbReference type="Proteomes" id="UP000494222"/>
    </source>
</evidence>
<reference evidence="1 2" key="1">
    <citation type="submission" date="2019-09" db="EMBL/GenBank/DDBJ databases">
        <authorList>
            <person name="Depoorter E."/>
        </authorList>
    </citation>
    <scope>NUCLEOTIDE SEQUENCE [LARGE SCALE GENOMIC DNA]</scope>
    <source>
        <strain evidence="1">LMG 24064</strain>
    </source>
</reference>
<protein>
    <submittedName>
        <fullName evidence="1">Uncharacterized protein</fullName>
    </submittedName>
</protein>
<proteinExistence type="predicted"/>
<dbReference type="AlphaFoldDB" id="A0A6P2PJR0"/>
<name>A0A6P2PJR0_9BURK</name>
<dbReference type="Proteomes" id="UP000494222">
    <property type="component" value="Unassembled WGS sequence"/>
</dbReference>
<organism evidence="1 2">
    <name type="scientific">Burkholderia latens</name>
    <dbReference type="NCBI Taxonomy" id="488446"/>
    <lineage>
        <taxon>Bacteria</taxon>
        <taxon>Pseudomonadati</taxon>
        <taxon>Pseudomonadota</taxon>
        <taxon>Betaproteobacteria</taxon>
        <taxon>Burkholderiales</taxon>
        <taxon>Burkholderiaceae</taxon>
        <taxon>Burkholderia</taxon>
        <taxon>Burkholderia cepacia complex</taxon>
    </lineage>
</organism>
<dbReference type="EMBL" id="CABVPL010000050">
    <property type="protein sequence ID" value="VWC07844.1"/>
    <property type="molecule type" value="Genomic_DNA"/>
</dbReference>
<sequence>MAFGAEEAICTLSALSFTTDVASPPYEYAHLFRHGRRKISVSRPATYYRYSVCCGCPIAPTWRAAHYRRSVWRVCGLHPRRREKRWHVFDVSGQYVGIEEAPLETPLVDPYDLILIGSAALKLVRTGFNTVSRLATGRAAVSATSKMTSRILPLLRSRLQGLPVNDCSLPRQQPSTWQTRVDLYLFTSSIWRSSMEGERPPPRRWRVYFDMKSRCPAL</sequence>